<feature type="domain" description="Secretion system C-terminal sorting" evidence="2">
    <location>
        <begin position="249"/>
        <end position="327"/>
    </location>
</feature>
<dbReference type="RefSeq" id="WP_188809864.1">
    <property type="nucleotide sequence ID" value="NZ_BMHT01000001.1"/>
</dbReference>
<dbReference type="Gene3D" id="2.60.120.890">
    <property type="entry name" value="BT2081, beta-jelly-roll domain"/>
    <property type="match status" value="1"/>
</dbReference>
<feature type="signal peptide" evidence="1">
    <location>
        <begin position="1"/>
        <end position="22"/>
    </location>
</feature>
<proteinExistence type="predicted"/>
<dbReference type="Pfam" id="PF18962">
    <property type="entry name" value="Por_Secre_tail"/>
    <property type="match status" value="1"/>
</dbReference>
<dbReference type="EMBL" id="BMHT01000001">
    <property type="protein sequence ID" value="GGE93862.1"/>
    <property type="molecule type" value="Genomic_DNA"/>
</dbReference>
<protein>
    <recommendedName>
        <fullName evidence="2">Secretion system C-terminal sorting domain-containing protein</fullName>
    </recommendedName>
</protein>
<evidence type="ECO:0000259" key="2">
    <source>
        <dbReference type="Pfam" id="PF18962"/>
    </source>
</evidence>
<evidence type="ECO:0000256" key="1">
    <source>
        <dbReference type="SAM" id="SignalP"/>
    </source>
</evidence>
<gene>
    <name evidence="3" type="ORF">GCM10011383_00680</name>
</gene>
<keyword evidence="4" id="KW-1185">Reference proteome</keyword>
<accession>A0ABQ1TFA0</accession>
<comment type="caution">
    <text evidence="3">The sequence shown here is derived from an EMBL/GenBank/DDBJ whole genome shotgun (WGS) entry which is preliminary data.</text>
</comment>
<dbReference type="NCBIfam" id="TIGR04183">
    <property type="entry name" value="Por_Secre_tail"/>
    <property type="match status" value="1"/>
</dbReference>
<organism evidence="3 4">
    <name type="scientific">Hymenobacter cavernae</name>
    <dbReference type="NCBI Taxonomy" id="2044852"/>
    <lineage>
        <taxon>Bacteria</taxon>
        <taxon>Pseudomonadati</taxon>
        <taxon>Bacteroidota</taxon>
        <taxon>Cytophagia</taxon>
        <taxon>Cytophagales</taxon>
        <taxon>Hymenobacteraceae</taxon>
        <taxon>Hymenobacter</taxon>
    </lineage>
</organism>
<dbReference type="InterPro" id="IPR026444">
    <property type="entry name" value="Secre_tail"/>
</dbReference>
<evidence type="ECO:0000313" key="3">
    <source>
        <dbReference type="EMBL" id="GGE93862.1"/>
    </source>
</evidence>
<keyword evidence="1" id="KW-0732">Signal</keyword>
<name>A0ABQ1TFA0_9BACT</name>
<dbReference type="Proteomes" id="UP000632273">
    <property type="component" value="Unassembled WGS sequence"/>
</dbReference>
<feature type="chain" id="PRO_5046456729" description="Secretion system C-terminal sorting domain-containing protein" evidence="1">
    <location>
        <begin position="23"/>
        <end position="328"/>
    </location>
</feature>
<dbReference type="InterPro" id="IPR038653">
    <property type="entry name" value="Put_CMD_sf"/>
</dbReference>
<reference evidence="4" key="1">
    <citation type="journal article" date="2019" name="Int. J. Syst. Evol. Microbiol.">
        <title>The Global Catalogue of Microorganisms (GCM) 10K type strain sequencing project: providing services to taxonomists for standard genome sequencing and annotation.</title>
        <authorList>
            <consortium name="The Broad Institute Genomics Platform"/>
            <consortium name="The Broad Institute Genome Sequencing Center for Infectious Disease"/>
            <person name="Wu L."/>
            <person name="Ma J."/>
        </authorList>
    </citation>
    <scope>NUCLEOTIDE SEQUENCE [LARGE SCALE GENOMIC DNA]</scope>
    <source>
        <strain evidence="4">CGMCC 1.15197</strain>
    </source>
</reference>
<sequence length="328" mass="34629">MKNQLRAFFCAAGLLWAGAATAQNTVPNASFDNWENRPLSNERPQGWLTSDDILYQLLGDFLTPRATRLIEKVSETHSGPSAALLTPKNITVVGFGSRPVPAILLLGDRFRVSIEDLANPASLADITRSRGVPFTGRPTQLNFWYVFAGAPTDQANVAVILTKGNLKNGGFTVGGGTTTMPLTSSTTEYTRFTLPITYTSEVAPDSIRMGFSIGGNQVFSSGAAMAIDDISFSTITATANPTVAGSLSVYPNPSTNGLFSLASLQNPGVATAPLSVTDALGKVVVRQAAAPASAANGRQLDLRGRPAGVYLLRLDTPEGVVVRKLQVQ</sequence>
<evidence type="ECO:0000313" key="4">
    <source>
        <dbReference type="Proteomes" id="UP000632273"/>
    </source>
</evidence>